<dbReference type="InterPro" id="IPR000524">
    <property type="entry name" value="Tscrpt_reg_HTH_GntR"/>
</dbReference>
<dbReference type="PANTHER" id="PTHR44846">
    <property type="entry name" value="MANNOSYL-D-GLYCERATE TRANSPORT/METABOLISM SYSTEM REPRESSOR MNGR-RELATED"/>
    <property type="match status" value="1"/>
</dbReference>
<keyword evidence="6" id="KW-1185">Reference proteome</keyword>
<dbReference type="Proteomes" id="UP000653674">
    <property type="component" value="Unassembled WGS sequence"/>
</dbReference>
<protein>
    <recommendedName>
        <fullName evidence="4">HTH gntR-type domain-containing protein</fullName>
    </recommendedName>
</protein>
<dbReference type="CDD" id="cd07377">
    <property type="entry name" value="WHTH_GntR"/>
    <property type="match status" value="1"/>
</dbReference>
<keyword evidence="2" id="KW-0238">DNA-binding</keyword>
<evidence type="ECO:0000256" key="2">
    <source>
        <dbReference type="ARBA" id="ARBA00023125"/>
    </source>
</evidence>
<evidence type="ECO:0000259" key="4">
    <source>
        <dbReference type="PROSITE" id="PS50949"/>
    </source>
</evidence>
<keyword evidence="1" id="KW-0805">Transcription regulation</keyword>
<dbReference type="Pfam" id="PF00392">
    <property type="entry name" value="GntR"/>
    <property type="match status" value="1"/>
</dbReference>
<keyword evidence="3" id="KW-0804">Transcription</keyword>
<dbReference type="InterPro" id="IPR036388">
    <property type="entry name" value="WH-like_DNA-bd_sf"/>
</dbReference>
<organism evidence="5 6">
    <name type="scientific">Planosporangium flavigriseum</name>
    <dbReference type="NCBI Taxonomy" id="373681"/>
    <lineage>
        <taxon>Bacteria</taxon>
        <taxon>Bacillati</taxon>
        <taxon>Actinomycetota</taxon>
        <taxon>Actinomycetes</taxon>
        <taxon>Micromonosporales</taxon>
        <taxon>Micromonosporaceae</taxon>
        <taxon>Planosporangium</taxon>
    </lineage>
</organism>
<dbReference type="GO" id="GO:0003700">
    <property type="term" value="F:DNA-binding transcription factor activity"/>
    <property type="evidence" value="ECO:0007669"/>
    <property type="project" value="InterPro"/>
</dbReference>
<dbReference type="SMART" id="SM00345">
    <property type="entry name" value="HTH_GNTR"/>
    <property type="match status" value="1"/>
</dbReference>
<gene>
    <name evidence="5" type="ORF">Pfl04_01150</name>
</gene>
<proteinExistence type="predicted"/>
<feature type="domain" description="HTH gntR-type" evidence="4">
    <location>
        <begin position="4"/>
        <end position="72"/>
    </location>
</feature>
<accession>A0A8J3PLC0</accession>
<dbReference type="PROSITE" id="PS50949">
    <property type="entry name" value="HTH_GNTR"/>
    <property type="match status" value="1"/>
</dbReference>
<evidence type="ECO:0000256" key="1">
    <source>
        <dbReference type="ARBA" id="ARBA00023015"/>
    </source>
</evidence>
<evidence type="ECO:0000256" key="3">
    <source>
        <dbReference type="ARBA" id="ARBA00023163"/>
    </source>
</evidence>
<dbReference type="EMBL" id="BONU01000001">
    <property type="protein sequence ID" value="GIG71711.1"/>
    <property type="molecule type" value="Genomic_DNA"/>
</dbReference>
<dbReference type="GO" id="GO:0003677">
    <property type="term" value="F:DNA binding"/>
    <property type="evidence" value="ECO:0007669"/>
    <property type="project" value="UniProtKB-KW"/>
</dbReference>
<dbReference type="InterPro" id="IPR036390">
    <property type="entry name" value="WH_DNA-bd_sf"/>
</dbReference>
<dbReference type="SUPFAM" id="SSF46785">
    <property type="entry name" value="Winged helix' DNA-binding domain"/>
    <property type="match status" value="1"/>
</dbReference>
<dbReference type="PANTHER" id="PTHR44846:SF17">
    <property type="entry name" value="GNTR-FAMILY TRANSCRIPTIONAL REGULATOR"/>
    <property type="match status" value="1"/>
</dbReference>
<sequence length="73" mass="8005">MPIPPTARQMADDIAERIRRGEYSPGTKLPPARELADLYAVSLSTAQRVQLILKERGLVVGRQGDGVYVAEGR</sequence>
<reference evidence="5" key="1">
    <citation type="submission" date="2021-01" db="EMBL/GenBank/DDBJ databases">
        <title>Whole genome shotgun sequence of Planosporangium flavigriseum NBRC 105377.</title>
        <authorList>
            <person name="Komaki H."/>
            <person name="Tamura T."/>
        </authorList>
    </citation>
    <scope>NUCLEOTIDE SEQUENCE</scope>
    <source>
        <strain evidence="5">NBRC 105377</strain>
    </source>
</reference>
<comment type="caution">
    <text evidence="5">The sequence shown here is derived from an EMBL/GenBank/DDBJ whole genome shotgun (WGS) entry which is preliminary data.</text>
</comment>
<evidence type="ECO:0000313" key="6">
    <source>
        <dbReference type="Proteomes" id="UP000653674"/>
    </source>
</evidence>
<dbReference type="AlphaFoldDB" id="A0A8J3PLC0"/>
<dbReference type="GO" id="GO:0045892">
    <property type="term" value="P:negative regulation of DNA-templated transcription"/>
    <property type="evidence" value="ECO:0007669"/>
    <property type="project" value="TreeGrafter"/>
</dbReference>
<dbReference type="InterPro" id="IPR050679">
    <property type="entry name" value="Bact_HTH_transcr_reg"/>
</dbReference>
<dbReference type="Gene3D" id="1.10.10.10">
    <property type="entry name" value="Winged helix-like DNA-binding domain superfamily/Winged helix DNA-binding domain"/>
    <property type="match status" value="1"/>
</dbReference>
<name>A0A8J3PLC0_9ACTN</name>
<evidence type="ECO:0000313" key="5">
    <source>
        <dbReference type="EMBL" id="GIG71711.1"/>
    </source>
</evidence>